<keyword evidence="3 5" id="KW-0326">Glycosidase</keyword>
<comment type="caution">
    <text evidence="6">The sequence shown here is derived from an EMBL/GenBank/DDBJ whole genome shotgun (WGS) entry which is preliminary data.</text>
</comment>
<dbReference type="Proteomes" id="UP000636800">
    <property type="component" value="Chromosome 1"/>
</dbReference>
<name>A0A835RVK4_VANPL</name>
<dbReference type="InterPro" id="IPR000490">
    <property type="entry name" value="Glyco_hydro_17"/>
</dbReference>
<reference evidence="6 7" key="1">
    <citation type="journal article" date="2020" name="Nat. Food">
        <title>A phased Vanilla planifolia genome enables genetic improvement of flavour and production.</title>
        <authorList>
            <person name="Hasing T."/>
            <person name="Tang H."/>
            <person name="Brym M."/>
            <person name="Khazi F."/>
            <person name="Huang T."/>
            <person name="Chambers A.H."/>
        </authorList>
    </citation>
    <scope>NUCLEOTIDE SEQUENCE [LARGE SCALE GENOMIC DNA]</scope>
    <source>
        <tissue evidence="6">Leaf</tissue>
    </source>
</reference>
<protein>
    <recommendedName>
        <fullName evidence="8">Glucan endo-1,3-beta-D-glucosidase</fullName>
    </recommendedName>
</protein>
<dbReference type="Gene3D" id="3.20.20.80">
    <property type="entry name" value="Glycosidases"/>
    <property type="match status" value="1"/>
</dbReference>
<dbReference type="InterPro" id="IPR044965">
    <property type="entry name" value="Glyco_hydro_17_plant"/>
</dbReference>
<dbReference type="EMBL" id="JADCNL010000001">
    <property type="protein sequence ID" value="KAG0499116.1"/>
    <property type="molecule type" value="Genomic_DNA"/>
</dbReference>
<proteinExistence type="inferred from homology"/>
<evidence type="ECO:0000256" key="4">
    <source>
        <dbReference type="RuleBase" id="RU004335"/>
    </source>
</evidence>
<comment type="similarity">
    <text evidence="1 4">Belongs to the glycosyl hydrolase 17 family.</text>
</comment>
<dbReference type="GO" id="GO:0005975">
    <property type="term" value="P:carbohydrate metabolic process"/>
    <property type="evidence" value="ECO:0007669"/>
    <property type="project" value="InterPro"/>
</dbReference>
<dbReference type="InterPro" id="IPR017853">
    <property type="entry name" value="GH"/>
</dbReference>
<organism evidence="6 7">
    <name type="scientific">Vanilla planifolia</name>
    <name type="common">Vanilla</name>
    <dbReference type="NCBI Taxonomy" id="51239"/>
    <lineage>
        <taxon>Eukaryota</taxon>
        <taxon>Viridiplantae</taxon>
        <taxon>Streptophyta</taxon>
        <taxon>Embryophyta</taxon>
        <taxon>Tracheophyta</taxon>
        <taxon>Spermatophyta</taxon>
        <taxon>Magnoliopsida</taxon>
        <taxon>Liliopsida</taxon>
        <taxon>Asparagales</taxon>
        <taxon>Orchidaceae</taxon>
        <taxon>Vanilloideae</taxon>
        <taxon>Vanilleae</taxon>
        <taxon>Vanilla</taxon>
    </lineage>
</organism>
<dbReference type="PROSITE" id="PS00587">
    <property type="entry name" value="GLYCOSYL_HYDROL_F17"/>
    <property type="match status" value="1"/>
</dbReference>
<evidence type="ECO:0000313" key="6">
    <source>
        <dbReference type="EMBL" id="KAG0499116.1"/>
    </source>
</evidence>
<evidence type="ECO:0000256" key="5">
    <source>
        <dbReference type="RuleBase" id="RU004336"/>
    </source>
</evidence>
<dbReference type="GO" id="GO:0004553">
    <property type="term" value="F:hydrolase activity, hydrolyzing O-glycosyl compounds"/>
    <property type="evidence" value="ECO:0007669"/>
    <property type="project" value="InterPro"/>
</dbReference>
<dbReference type="SUPFAM" id="SSF51445">
    <property type="entry name" value="(Trans)glycosidases"/>
    <property type="match status" value="1"/>
</dbReference>
<keyword evidence="7" id="KW-1185">Reference proteome</keyword>
<accession>A0A835RVK4</accession>
<dbReference type="PANTHER" id="PTHR32227">
    <property type="entry name" value="GLUCAN ENDO-1,3-BETA-GLUCOSIDASE BG1-RELATED-RELATED"/>
    <property type="match status" value="1"/>
</dbReference>
<evidence type="ECO:0000256" key="1">
    <source>
        <dbReference type="ARBA" id="ARBA00008773"/>
    </source>
</evidence>
<evidence type="ECO:0008006" key="8">
    <source>
        <dbReference type="Google" id="ProtNLM"/>
    </source>
</evidence>
<dbReference type="Pfam" id="PF00332">
    <property type="entry name" value="Glyco_hydro_17"/>
    <property type="match status" value="1"/>
</dbReference>
<evidence type="ECO:0000313" key="7">
    <source>
        <dbReference type="Proteomes" id="UP000636800"/>
    </source>
</evidence>
<sequence length="140" mass="15286">MVNIYPFLSLYQNPDFPQDYAFFEGSSHPVVDGTNVYYNAFDGNFDTLVAALNRIGYAQLPIVIGEVGWPTDGAFGANLSAKELSTKVWLTMSSATKAPLFVLEFPRLMYISSVSSMKSKRAHSPEISNAIGVSFPSMGS</sequence>
<dbReference type="AlphaFoldDB" id="A0A835RVK4"/>
<keyword evidence="2 5" id="KW-0378">Hydrolase</keyword>
<evidence type="ECO:0000256" key="2">
    <source>
        <dbReference type="ARBA" id="ARBA00022801"/>
    </source>
</evidence>
<gene>
    <name evidence="6" type="ORF">HPP92_003807</name>
</gene>
<evidence type="ECO:0000256" key="3">
    <source>
        <dbReference type="ARBA" id="ARBA00023295"/>
    </source>
</evidence>